<dbReference type="EC" id="6.2.1.12" evidence="2"/>
<dbReference type="GO" id="GO:0016207">
    <property type="term" value="F:4-coumarate-CoA ligase activity"/>
    <property type="evidence" value="ECO:0007669"/>
    <property type="project" value="UniProtKB-EC"/>
</dbReference>
<evidence type="ECO:0000256" key="1">
    <source>
        <dbReference type="ARBA" id="ARBA00006432"/>
    </source>
</evidence>
<dbReference type="GO" id="GO:0106290">
    <property type="term" value="F:trans-cinnamate-CoA ligase activity"/>
    <property type="evidence" value="ECO:0007669"/>
    <property type="project" value="UniProtKB-ARBA"/>
</dbReference>
<evidence type="ECO:0000256" key="4">
    <source>
        <dbReference type="ARBA" id="ARBA00034252"/>
    </source>
</evidence>
<reference evidence="6" key="2">
    <citation type="submission" date="2023-06" db="EMBL/GenBank/DDBJ databases">
        <authorList>
            <person name="Ma L."/>
            <person name="Liu K.-W."/>
            <person name="Li Z."/>
            <person name="Hsiao Y.-Y."/>
            <person name="Qi Y."/>
            <person name="Fu T."/>
            <person name="Tang G."/>
            <person name="Zhang D."/>
            <person name="Sun W.-H."/>
            <person name="Liu D.-K."/>
            <person name="Li Y."/>
            <person name="Chen G.-Z."/>
            <person name="Liu X.-D."/>
            <person name="Liao X.-Y."/>
            <person name="Jiang Y.-T."/>
            <person name="Yu X."/>
            <person name="Hao Y."/>
            <person name="Huang J."/>
            <person name="Zhao X.-W."/>
            <person name="Ke S."/>
            <person name="Chen Y.-Y."/>
            <person name="Wu W.-L."/>
            <person name="Hsu J.-L."/>
            <person name="Lin Y.-F."/>
            <person name="Huang M.-D."/>
            <person name="Li C.-Y."/>
            <person name="Huang L."/>
            <person name="Wang Z.-W."/>
            <person name="Zhao X."/>
            <person name="Zhong W.-Y."/>
            <person name="Peng D.-H."/>
            <person name="Ahmad S."/>
            <person name="Lan S."/>
            <person name="Zhang J.-S."/>
            <person name="Tsai W.-C."/>
            <person name="Van De Peer Y."/>
            <person name="Liu Z.-J."/>
        </authorList>
    </citation>
    <scope>NUCLEOTIDE SEQUENCE</scope>
    <source>
        <strain evidence="6">SCP</strain>
        <tissue evidence="6">Leaves</tissue>
    </source>
</reference>
<feature type="domain" description="AMP-dependent synthetase/ligase" evidence="5">
    <location>
        <begin position="12"/>
        <end position="261"/>
    </location>
</feature>
<evidence type="ECO:0000259" key="5">
    <source>
        <dbReference type="Pfam" id="PF00501"/>
    </source>
</evidence>
<dbReference type="GO" id="GO:0009698">
    <property type="term" value="P:phenylpropanoid metabolic process"/>
    <property type="evidence" value="ECO:0007669"/>
    <property type="project" value="UniProtKB-ARBA"/>
</dbReference>
<reference evidence="6" key="1">
    <citation type="journal article" date="2023" name="Nat. Commun.">
        <title>Diploid and tetraploid genomes of Acorus and the evolution of monocots.</title>
        <authorList>
            <person name="Ma L."/>
            <person name="Liu K.W."/>
            <person name="Li Z."/>
            <person name="Hsiao Y.Y."/>
            <person name="Qi Y."/>
            <person name="Fu T."/>
            <person name="Tang G.D."/>
            <person name="Zhang D."/>
            <person name="Sun W.H."/>
            <person name="Liu D.K."/>
            <person name="Li Y."/>
            <person name="Chen G.Z."/>
            <person name="Liu X.D."/>
            <person name="Liao X.Y."/>
            <person name="Jiang Y.T."/>
            <person name="Yu X."/>
            <person name="Hao Y."/>
            <person name="Huang J."/>
            <person name="Zhao X.W."/>
            <person name="Ke S."/>
            <person name="Chen Y.Y."/>
            <person name="Wu W.L."/>
            <person name="Hsu J.L."/>
            <person name="Lin Y.F."/>
            <person name="Huang M.D."/>
            <person name="Li C.Y."/>
            <person name="Huang L."/>
            <person name="Wang Z.W."/>
            <person name="Zhao X."/>
            <person name="Zhong W.Y."/>
            <person name="Peng D.H."/>
            <person name="Ahmad S."/>
            <person name="Lan S."/>
            <person name="Zhang J.S."/>
            <person name="Tsai W.C."/>
            <person name="Van de Peer Y."/>
            <person name="Liu Z.J."/>
        </authorList>
    </citation>
    <scope>NUCLEOTIDE SEQUENCE</scope>
    <source>
        <strain evidence="6">SCP</strain>
    </source>
</reference>
<dbReference type="InterPro" id="IPR020845">
    <property type="entry name" value="AMP-binding_CS"/>
</dbReference>
<dbReference type="PROSITE" id="PS00455">
    <property type="entry name" value="AMP_BINDING"/>
    <property type="match status" value="1"/>
</dbReference>
<dbReference type="PANTHER" id="PTHR43201">
    <property type="entry name" value="ACYL-COA SYNTHETASE"/>
    <property type="match status" value="1"/>
</dbReference>
<name>A0AAV9AJY9_ACOGR</name>
<dbReference type="InterPro" id="IPR042099">
    <property type="entry name" value="ANL_N_sf"/>
</dbReference>
<gene>
    <name evidence="6" type="ORF">QJS04_geneDACA010658</name>
</gene>
<proteinExistence type="inferred from homology"/>
<dbReference type="SUPFAM" id="SSF56801">
    <property type="entry name" value="Acetyl-CoA synthetase-like"/>
    <property type="match status" value="1"/>
</dbReference>
<evidence type="ECO:0000256" key="3">
    <source>
        <dbReference type="ARBA" id="ARBA00022598"/>
    </source>
</evidence>
<comment type="caution">
    <text evidence="6">The sequence shown here is derived from an EMBL/GenBank/DDBJ whole genome shotgun (WGS) entry which is preliminary data.</text>
</comment>
<keyword evidence="7" id="KW-1185">Reference proteome</keyword>
<dbReference type="Proteomes" id="UP001179952">
    <property type="component" value="Unassembled WGS sequence"/>
</dbReference>
<dbReference type="AlphaFoldDB" id="A0AAV9AJY9"/>
<dbReference type="PANTHER" id="PTHR43201:SF5">
    <property type="entry name" value="MEDIUM-CHAIN ACYL-COA LIGASE ACSF2, MITOCHONDRIAL"/>
    <property type="match status" value="1"/>
</dbReference>
<evidence type="ECO:0000313" key="7">
    <source>
        <dbReference type="Proteomes" id="UP001179952"/>
    </source>
</evidence>
<dbReference type="Gene3D" id="3.40.50.12780">
    <property type="entry name" value="N-terminal domain of ligase-like"/>
    <property type="match status" value="2"/>
</dbReference>
<protein>
    <recommendedName>
        <fullName evidence="2">4-coumarate--CoA ligase</fullName>
        <ecNumber evidence="2">6.2.1.12</ecNumber>
    </recommendedName>
</protein>
<comment type="similarity">
    <text evidence="1">Belongs to the ATP-dependent AMP-binding enzyme family.</text>
</comment>
<dbReference type="GO" id="GO:0006631">
    <property type="term" value="P:fatty acid metabolic process"/>
    <property type="evidence" value="ECO:0007669"/>
    <property type="project" value="TreeGrafter"/>
</dbReference>
<dbReference type="EMBL" id="JAUJYN010000008">
    <property type="protein sequence ID" value="KAK1264468.1"/>
    <property type="molecule type" value="Genomic_DNA"/>
</dbReference>
<sequence>MEAQSLTETLTMSAAQFPSRRALSISGRFDLTYSRLHELVEEAAHLLISHGVRHGDVIALTFPNTVEFVITLMAVIRARGVAAPLNSAYTAEEFDFYLSDSDSTLLNTSDSDEGNGPAQAAAAKLGIPHATVSLSNPSLPISLYLPARLSGPVDPGPVHHNEPSDVALFLHTAGTTSRPKGVPLTQLNLAASVNNIRSVYRLAASDSSVLVHPLFHVHGLVAGLLSTLSAGSAVTLPSSGRFSASSFWPDMLAYTATCCCASLEPATLYQMEKAFGAPVLEAYAMTEAAHQMSSNPLPEDGPNKAGSVGQEIVVLDERGSQPLPLVPGEIWRISEIGLSYPMTC</sequence>
<evidence type="ECO:0000313" key="6">
    <source>
        <dbReference type="EMBL" id="KAK1264468.1"/>
    </source>
</evidence>
<comment type="catalytic activity">
    <reaction evidence="4">
        <text>(E)-4-coumarate + ATP + CoA = (E)-4-coumaroyl-CoA + AMP + diphosphate</text>
        <dbReference type="Rhea" id="RHEA:19641"/>
        <dbReference type="ChEBI" id="CHEBI:12876"/>
        <dbReference type="ChEBI" id="CHEBI:30616"/>
        <dbReference type="ChEBI" id="CHEBI:33019"/>
        <dbReference type="ChEBI" id="CHEBI:57287"/>
        <dbReference type="ChEBI" id="CHEBI:85008"/>
        <dbReference type="ChEBI" id="CHEBI:456215"/>
        <dbReference type="EC" id="6.2.1.12"/>
    </reaction>
    <physiologicalReaction direction="left-to-right" evidence="4">
        <dbReference type="Rhea" id="RHEA:19642"/>
    </physiologicalReaction>
</comment>
<dbReference type="Pfam" id="PF00501">
    <property type="entry name" value="AMP-binding"/>
    <property type="match status" value="1"/>
</dbReference>
<accession>A0AAV9AJY9</accession>
<organism evidence="6 7">
    <name type="scientific">Acorus gramineus</name>
    <name type="common">Dwarf sweet flag</name>
    <dbReference type="NCBI Taxonomy" id="55184"/>
    <lineage>
        <taxon>Eukaryota</taxon>
        <taxon>Viridiplantae</taxon>
        <taxon>Streptophyta</taxon>
        <taxon>Embryophyta</taxon>
        <taxon>Tracheophyta</taxon>
        <taxon>Spermatophyta</taxon>
        <taxon>Magnoliopsida</taxon>
        <taxon>Liliopsida</taxon>
        <taxon>Acoraceae</taxon>
        <taxon>Acorus</taxon>
    </lineage>
</organism>
<dbReference type="GO" id="GO:0031956">
    <property type="term" value="F:medium-chain fatty acid-CoA ligase activity"/>
    <property type="evidence" value="ECO:0007669"/>
    <property type="project" value="TreeGrafter"/>
</dbReference>
<keyword evidence="3 6" id="KW-0436">Ligase</keyword>
<evidence type="ECO:0000256" key="2">
    <source>
        <dbReference type="ARBA" id="ARBA00012959"/>
    </source>
</evidence>
<dbReference type="InterPro" id="IPR000873">
    <property type="entry name" value="AMP-dep_synth/lig_dom"/>
</dbReference>